<accession>A0ACA9Q5H5</accession>
<name>A0ACA9Q5H5_9GLOM</name>
<evidence type="ECO:0000313" key="2">
    <source>
        <dbReference type="Proteomes" id="UP000789920"/>
    </source>
</evidence>
<gene>
    <name evidence="1" type="ORF">RPERSI_LOCUS12455</name>
</gene>
<keyword evidence="2" id="KW-1185">Reference proteome</keyword>
<organism evidence="1 2">
    <name type="scientific">Racocetra persica</name>
    <dbReference type="NCBI Taxonomy" id="160502"/>
    <lineage>
        <taxon>Eukaryota</taxon>
        <taxon>Fungi</taxon>
        <taxon>Fungi incertae sedis</taxon>
        <taxon>Mucoromycota</taxon>
        <taxon>Glomeromycotina</taxon>
        <taxon>Glomeromycetes</taxon>
        <taxon>Diversisporales</taxon>
        <taxon>Gigasporaceae</taxon>
        <taxon>Racocetra</taxon>
    </lineage>
</organism>
<dbReference type="EMBL" id="CAJVQC010026715">
    <property type="protein sequence ID" value="CAG8733985.1"/>
    <property type="molecule type" value="Genomic_DNA"/>
</dbReference>
<dbReference type="Proteomes" id="UP000789920">
    <property type="component" value="Unassembled WGS sequence"/>
</dbReference>
<protein>
    <submittedName>
        <fullName evidence="1">7472_t:CDS:1</fullName>
    </submittedName>
</protein>
<feature type="non-terminal residue" evidence="1">
    <location>
        <position position="1"/>
    </location>
</feature>
<proteinExistence type="predicted"/>
<evidence type="ECO:0000313" key="1">
    <source>
        <dbReference type="EMBL" id="CAG8733985.1"/>
    </source>
</evidence>
<reference evidence="1" key="1">
    <citation type="submission" date="2021-06" db="EMBL/GenBank/DDBJ databases">
        <authorList>
            <person name="Kallberg Y."/>
            <person name="Tangrot J."/>
            <person name="Rosling A."/>
        </authorList>
    </citation>
    <scope>NUCLEOTIDE SEQUENCE</scope>
    <source>
        <strain evidence="1">MA461A</strain>
    </source>
</reference>
<sequence>VYQNKSYNRDVNQTKTETSSILPYVSPETLSDQKFKPVVGKDLRFLEPCLRRSRGFIGQRFTPA</sequence>
<comment type="caution">
    <text evidence="1">The sequence shown here is derived from an EMBL/GenBank/DDBJ whole genome shotgun (WGS) entry which is preliminary data.</text>
</comment>